<dbReference type="STRING" id="2903.R1FLC1"/>
<dbReference type="PaxDb" id="2903-EOD34139"/>
<accession>A0A0D3KEF4</accession>
<dbReference type="GO" id="GO:0003677">
    <property type="term" value="F:DNA binding"/>
    <property type="evidence" value="ECO:0007669"/>
    <property type="project" value="InterPro"/>
</dbReference>
<evidence type="ECO:0000313" key="3">
    <source>
        <dbReference type="Proteomes" id="UP000013827"/>
    </source>
</evidence>
<dbReference type="EnsemblProtists" id="EOD34139">
    <property type="protein sequence ID" value="EOD34139"/>
    <property type="gene ID" value="EMIHUDRAFT_228791"/>
</dbReference>
<proteinExistence type="predicted"/>
<sequence>MPTRLQKLVALLANGPSEAARLAAARQLGELQRAHPAQLHVLLQHILRHLFASEWPTRRAAAAALQAVAEAADAWSPEQPEEPDEAAEAAARAEAEGAWLSFRSFEMASALGGQSDELLQEADLTAVGAAPSARRAAWAPAGADAAAVARVLAAS</sequence>
<dbReference type="HOGENOM" id="CLU_1698813_0_0_1"/>
<dbReference type="PANTHER" id="PTHR36498:SF1">
    <property type="entry name" value="TATA-BINDING PROTEIN-ASSOCIATED FACTOR 172"/>
    <property type="match status" value="1"/>
</dbReference>
<feature type="region of interest" description="Disordered" evidence="1">
    <location>
        <begin position="72"/>
        <end position="91"/>
    </location>
</feature>
<organism evidence="2 3">
    <name type="scientific">Emiliania huxleyi (strain CCMP1516)</name>
    <dbReference type="NCBI Taxonomy" id="280463"/>
    <lineage>
        <taxon>Eukaryota</taxon>
        <taxon>Haptista</taxon>
        <taxon>Haptophyta</taxon>
        <taxon>Prymnesiophyceae</taxon>
        <taxon>Isochrysidales</taxon>
        <taxon>Noelaerhabdaceae</taxon>
        <taxon>Emiliania</taxon>
    </lineage>
</organism>
<dbReference type="RefSeq" id="XP_005786568.1">
    <property type="nucleotide sequence ID" value="XM_005786511.1"/>
</dbReference>
<evidence type="ECO:0000313" key="2">
    <source>
        <dbReference type="EnsemblProtists" id="EOD34139"/>
    </source>
</evidence>
<reference evidence="2" key="2">
    <citation type="submission" date="2024-10" db="UniProtKB">
        <authorList>
            <consortium name="EnsemblProtists"/>
        </authorList>
    </citation>
    <scope>IDENTIFICATION</scope>
</reference>
<dbReference type="SUPFAM" id="SSF48371">
    <property type="entry name" value="ARM repeat"/>
    <property type="match status" value="1"/>
</dbReference>
<dbReference type="InterPro" id="IPR011989">
    <property type="entry name" value="ARM-like"/>
</dbReference>
<dbReference type="PANTHER" id="PTHR36498">
    <property type="entry name" value="TATA-BINDING PROTEIN-ASSOCIATED FACTOR 172"/>
    <property type="match status" value="1"/>
</dbReference>
<keyword evidence="3" id="KW-1185">Reference proteome</keyword>
<dbReference type="GeneID" id="17279409"/>
<dbReference type="InterPro" id="IPR044972">
    <property type="entry name" value="Mot1"/>
</dbReference>
<dbReference type="GO" id="GO:0016887">
    <property type="term" value="F:ATP hydrolysis activity"/>
    <property type="evidence" value="ECO:0007669"/>
    <property type="project" value="InterPro"/>
</dbReference>
<dbReference type="Gene3D" id="1.25.10.10">
    <property type="entry name" value="Leucine-rich Repeat Variant"/>
    <property type="match status" value="1"/>
</dbReference>
<evidence type="ECO:0000256" key="1">
    <source>
        <dbReference type="SAM" id="MobiDB-lite"/>
    </source>
</evidence>
<dbReference type="InterPro" id="IPR016024">
    <property type="entry name" value="ARM-type_fold"/>
</dbReference>
<reference evidence="3" key="1">
    <citation type="journal article" date="2013" name="Nature">
        <title>Pan genome of the phytoplankton Emiliania underpins its global distribution.</title>
        <authorList>
            <person name="Read B.A."/>
            <person name="Kegel J."/>
            <person name="Klute M.J."/>
            <person name="Kuo A."/>
            <person name="Lefebvre S.C."/>
            <person name="Maumus F."/>
            <person name="Mayer C."/>
            <person name="Miller J."/>
            <person name="Monier A."/>
            <person name="Salamov A."/>
            <person name="Young J."/>
            <person name="Aguilar M."/>
            <person name="Claverie J.M."/>
            <person name="Frickenhaus S."/>
            <person name="Gonzalez K."/>
            <person name="Herman E.K."/>
            <person name="Lin Y.C."/>
            <person name="Napier J."/>
            <person name="Ogata H."/>
            <person name="Sarno A.F."/>
            <person name="Shmutz J."/>
            <person name="Schroeder D."/>
            <person name="de Vargas C."/>
            <person name="Verret F."/>
            <person name="von Dassow P."/>
            <person name="Valentin K."/>
            <person name="Van de Peer Y."/>
            <person name="Wheeler G."/>
            <person name="Dacks J.B."/>
            <person name="Delwiche C.F."/>
            <person name="Dyhrman S.T."/>
            <person name="Glockner G."/>
            <person name="John U."/>
            <person name="Richards T."/>
            <person name="Worden A.Z."/>
            <person name="Zhang X."/>
            <person name="Grigoriev I.V."/>
            <person name="Allen A.E."/>
            <person name="Bidle K."/>
            <person name="Borodovsky M."/>
            <person name="Bowler C."/>
            <person name="Brownlee C."/>
            <person name="Cock J.M."/>
            <person name="Elias M."/>
            <person name="Gladyshev V.N."/>
            <person name="Groth M."/>
            <person name="Guda C."/>
            <person name="Hadaegh A."/>
            <person name="Iglesias-Rodriguez M.D."/>
            <person name="Jenkins J."/>
            <person name="Jones B.M."/>
            <person name="Lawson T."/>
            <person name="Leese F."/>
            <person name="Lindquist E."/>
            <person name="Lobanov A."/>
            <person name="Lomsadze A."/>
            <person name="Malik S.B."/>
            <person name="Marsh M.E."/>
            <person name="Mackinder L."/>
            <person name="Mock T."/>
            <person name="Mueller-Roeber B."/>
            <person name="Pagarete A."/>
            <person name="Parker M."/>
            <person name="Probert I."/>
            <person name="Quesneville H."/>
            <person name="Raines C."/>
            <person name="Rensing S.A."/>
            <person name="Riano-Pachon D.M."/>
            <person name="Richier S."/>
            <person name="Rokitta S."/>
            <person name="Shiraiwa Y."/>
            <person name="Soanes D.M."/>
            <person name="van der Giezen M."/>
            <person name="Wahlund T.M."/>
            <person name="Williams B."/>
            <person name="Wilson W."/>
            <person name="Wolfe G."/>
            <person name="Wurch L.L."/>
        </authorList>
    </citation>
    <scope>NUCLEOTIDE SEQUENCE</scope>
</reference>
<dbReference type="AlphaFoldDB" id="A0A0D3KEF4"/>
<name>A0A0D3KEF4_EMIH1</name>
<dbReference type="Proteomes" id="UP000013827">
    <property type="component" value="Unassembled WGS sequence"/>
</dbReference>
<dbReference type="eggNOG" id="KOG0392">
    <property type="taxonomic scope" value="Eukaryota"/>
</dbReference>
<dbReference type="KEGG" id="ehx:EMIHUDRAFT_228791"/>
<dbReference type="GO" id="GO:0017025">
    <property type="term" value="F:TBP-class protein binding"/>
    <property type="evidence" value="ECO:0007669"/>
    <property type="project" value="InterPro"/>
</dbReference>
<protein>
    <submittedName>
        <fullName evidence="2">Uncharacterized protein</fullName>
    </submittedName>
</protein>